<protein>
    <submittedName>
        <fullName evidence="2">Uncharacterized protein</fullName>
    </submittedName>
</protein>
<feature type="signal peptide" evidence="1">
    <location>
        <begin position="1"/>
        <end position="23"/>
    </location>
</feature>
<dbReference type="RefSeq" id="WP_175083348.1">
    <property type="nucleotide sequence ID" value="NZ_JAKUMG010000014.1"/>
</dbReference>
<proteinExistence type="predicted"/>
<evidence type="ECO:0000256" key="1">
    <source>
        <dbReference type="SAM" id="SignalP"/>
    </source>
</evidence>
<feature type="chain" id="PRO_5046233670" evidence="1">
    <location>
        <begin position="24"/>
        <end position="132"/>
    </location>
</feature>
<reference evidence="2 3" key="1">
    <citation type="submission" date="2022-02" db="EMBL/GenBank/DDBJ databases">
        <title>Genome analysis of Beneficial Microorganisms for Coral consortium from Pocillopora damicornis.</title>
        <authorList>
            <person name="Rosado P.M."/>
            <person name="Cardoso P.M."/>
            <person name="Rosado J.G."/>
            <person name="Schultz J."/>
            <person name="Rocha U."/>
            <person name="Costa T.K."/>
            <person name="Peixoto R.S."/>
        </authorList>
    </citation>
    <scope>NUCLEOTIDE SEQUENCE [LARGE SCALE GENOMIC DNA]</scope>
    <source>
        <strain evidence="2 3">BMC5</strain>
    </source>
</reference>
<sequence>MYKSLFYFCFYLSLAFLSFSSHSTENYAHCFKDSSASSCPPIQADPNKVVGDLAAQGELVTPALLDWYTDIELFESYIRVAGDFKNISRIWASAILGAVEYNYAGSFFHNEACSLVQMNPVEAYSYVYSSRC</sequence>
<evidence type="ECO:0000313" key="3">
    <source>
        <dbReference type="Proteomes" id="UP001156974"/>
    </source>
</evidence>
<accession>A0ABT6U4B5</accession>
<gene>
    <name evidence="2" type="ORF">MKZ47_18130</name>
</gene>
<dbReference type="Proteomes" id="UP001156974">
    <property type="component" value="Unassembled WGS sequence"/>
</dbReference>
<organism evidence="2 3">
    <name type="scientific">Pseudoalteromonas shioyasakiensis</name>
    <dbReference type="NCBI Taxonomy" id="1190813"/>
    <lineage>
        <taxon>Bacteria</taxon>
        <taxon>Pseudomonadati</taxon>
        <taxon>Pseudomonadota</taxon>
        <taxon>Gammaproteobacteria</taxon>
        <taxon>Alteromonadales</taxon>
        <taxon>Pseudoalteromonadaceae</taxon>
        <taxon>Pseudoalteromonas</taxon>
    </lineage>
</organism>
<keyword evidence="3" id="KW-1185">Reference proteome</keyword>
<comment type="caution">
    <text evidence="2">The sequence shown here is derived from an EMBL/GenBank/DDBJ whole genome shotgun (WGS) entry which is preliminary data.</text>
</comment>
<dbReference type="EMBL" id="JAKUMG010000014">
    <property type="protein sequence ID" value="MDI4670991.1"/>
    <property type="molecule type" value="Genomic_DNA"/>
</dbReference>
<evidence type="ECO:0000313" key="2">
    <source>
        <dbReference type="EMBL" id="MDI4670991.1"/>
    </source>
</evidence>
<keyword evidence="1" id="KW-0732">Signal</keyword>
<name>A0ABT6U4B5_9GAMM</name>